<dbReference type="KEGG" id="vqi:CCZ37_13880"/>
<name>A0A223N1Y3_9VIBR</name>
<gene>
    <name evidence="1" type="ORF">CCZ37_13880</name>
</gene>
<dbReference type="AlphaFoldDB" id="A0A223N1Y3"/>
<reference evidence="1 2" key="1">
    <citation type="submission" date="2017-08" db="EMBL/GenBank/DDBJ databases">
        <title>The Vibrio qinghaiensis sp.-Q67 is a luminous bacteria isolated firstly from Qinghai lake, Qinghai province, China, which has been proved to be very sensitive to detect environmental and food pollutants. Therefore, complete genome analysis of V. qinghaiensis sp.-Q67 highlights the potential application of this strain on detection of hazards in the contaminated environments.</title>
        <authorList>
            <person name="Gong L."/>
        </authorList>
    </citation>
    <scope>NUCLEOTIDE SEQUENCE [LARGE SCALE GENOMIC DNA]</scope>
    <source>
        <strain evidence="1 2">Q67</strain>
    </source>
</reference>
<dbReference type="EMBL" id="CP022742">
    <property type="protein sequence ID" value="ASU23686.1"/>
    <property type="molecule type" value="Genomic_DNA"/>
</dbReference>
<evidence type="ECO:0000313" key="2">
    <source>
        <dbReference type="Proteomes" id="UP000215148"/>
    </source>
</evidence>
<evidence type="ECO:0000313" key="1">
    <source>
        <dbReference type="EMBL" id="ASU23686.1"/>
    </source>
</evidence>
<dbReference type="InterPro" id="IPR011990">
    <property type="entry name" value="TPR-like_helical_dom_sf"/>
</dbReference>
<sequence length="172" mass="19503">MSMDLQQCWASYLKAEQLLAQGHWPQAHRLLEDVLHHMPSHIQSALNCGQTKPCQLVCLISGLCDAAVSQSEIFNRLGQHKQAFDVLNQSYALLQFTAIEPNALVNRLANVLTKQSDDLLRHMGAFCSAQRSATWMLEFEHVQKAHHYFSQLKRYNQVQAQVPSSNCHCSTE</sequence>
<proteinExistence type="predicted"/>
<dbReference type="SUPFAM" id="SSF48452">
    <property type="entry name" value="TPR-like"/>
    <property type="match status" value="1"/>
</dbReference>
<protein>
    <submittedName>
        <fullName evidence="1">Uncharacterized protein</fullName>
    </submittedName>
</protein>
<organism evidence="1 2">
    <name type="scientific">Vibrio qinghaiensis</name>
    <dbReference type="NCBI Taxonomy" id="2025808"/>
    <lineage>
        <taxon>Bacteria</taxon>
        <taxon>Pseudomonadati</taxon>
        <taxon>Pseudomonadota</taxon>
        <taxon>Gammaproteobacteria</taxon>
        <taxon>Vibrionales</taxon>
        <taxon>Vibrionaceae</taxon>
        <taxon>Vibrio</taxon>
    </lineage>
</organism>
<keyword evidence="2" id="KW-1185">Reference proteome</keyword>
<accession>A0A223N1Y3</accession>
<dbReference type="Proteomes" id="UP000215148">
    <property type="component" value="Chromosome 2"/>
</dbReference>